<comment type="caution">
    <text evidence="2">The sequence shown here is derived from an EMBL/GenBank/DDBJ whole genome shotgun (WGS) entry which is preliminary data.</text>
</comment>
<organism evidence="2 3">
    <name type="scientific">Thalassospira permensis NBRC 106175</name>
    <dbReference type="NCBI Taxonomy" id="1353532"/>
    <lineage>
        <taxon>Bacteria</taxon>
        <taxon>Pseudomonadati</taxon>
        <taxon>Pseudomonadota</taxon>
        <taxon>Alphaproteobacteria</taxon>
        <taxon>Rhodospirillales</taxon>
        <taxon>Thalassospiraceae</taxon>
        <taxon>Thalassospira</taxon>
    </lineage>
</organism>
<dbReference type="Proteomes" id="UP000027463">
    <property type="component" value="Unassembled WGS sequence"/>
</dbReference>
<protein>
    <submittedName>
        <fullName evidence="2">Uncharacterized protein</fullName>
    </submittedName>
</protein>
<dbReference type="EMBL" id="AUNC01000007">
    <property type="protein sequence ID" value="KEO58400.1"/>
    <property type="molecule type" value="Genomic_DNA"/>
</dbReference>
<sequence>MNAARHEKLRPAPFGGTRTVPELTTPELIRLARMPVRWPHIARRLLPGTNAYRSSQQQGNQYASPNFPKMYRDAR</sequence>
<proteinExistence type="predicted"/>
<reference evidence="2 3" key="1">
    <citation type="submission" date="2013-07" db="EMBL/GenBank/DDBJ databases">
        <title>Thalassospira permensis NBRC 106175 Genome Sequencing.</title>
        <authorList>
            <person name="Lai Q."/>
            <person name="Shao Z."/>
        </authorList>
    </citation>
    <scope>NUCLEOTIDE SEQUENCE [LARGE SCALE GENOMIC DNA]</scope>
    <source>
        <strain evidence="2 3">NBRC 106175</strain>
    </source>
</reference>
<feature type="region of interest" description="Disordered" evidence="1">
    <location>
        <begin position="49"/>
        <end position="75"/>
    </location>
</feature>
<name>A0ABR4TRL0_9PROT</name>
<evidence type="ECO:0000313" key="3">
    <source>
        <dbReference type="Proteomes" id="UP000027463"/>
    </source>
</evidence>
<evidence type="ECO:0000256" key="1">
    <source>
        <dbReference type="SAM" id="MobiDB-lite"/>
    </source>
</evidence>
<feature type="compositionally biased region" description="Polar residues" evidence="1">
    <location>
        <begin position="51"/>
        <end position="64"/>
    </location>
</feature>
<keyword evidence="3" id="KW-1185">Reference proteome</keyword>
<accession>A0ABR4TRL0</accession>
<evidence type="ECO:0000313" key="2">
    <source>
        <dbReference type="EMBL" id="KEO58400.1"/>
    </source>
</evidence>
<gene>
    <name evidence="2" type="ORF">SMB34_14010</name>
</gene>
<feature type="compositionally biased region" description="Basic and acidic residues" evidence="1">
    <location>
        <begin position="1"/>
        <end position="10"/>
    </location>
</feature>
<feature type="region of interest" description="Disordered" evidence="1">
    <location>
        <begin position="1"/>
        <end position="21"/>
    </location>
</feature>